<proteinExistence type="predicted"/>
<dbReference type="SUPFAM" id="SSF160515">
    <property type="entry name" value="YueI-like"/>
    <property type="match status" value="1"/>
</dbReference>
<evidence type="ECO:0000313" key="2">
    <source>
        <dbReference type="Proteomes" id="UP001529255"/>
    </source>
</evidence>
<keyword evidence="2" id="KW-1185">Reference proteome</keyword>
<reference evidence="1 2" key="1">
    <citation type="submission" date="2023-06" db="EMBL/GenBank/DDBJ databases">
        <title>A potential novel species of Streptococcus isolated from human milk sample.</title>
        <authorList>
            <person name="Nguyen H.V."/>
            <person name="Trinh A.T.V."/>
            <person name="Hoang A.T.L."/>
            <person name="Bui L.N.H."/>
            <person name="Tran Q.T.L."/>
            <person name="Trinh T."/>
        </authorList>
    </citation>
    <scope>NUCLEOTIDE SEQUENCE [LARGE SCALE GENOMIC DNA]</scope>
    <source>
        <strain evidence="1 2">VTCC 12812</strain>
    </source>
</reference>
<accession>A0ABT7LUX3</accession>
<dbReference type="Proteomes" id="UP001529255">
    <property type="component" value="Unassembled WGS sequence"/>
</dbReference>
<dbReference type="Pfam" id="PF07997">
    <property type="entry name" value="DUF1694"/>
    <property type="match status" value="1"/>
</dbReference>
<gene>
    <name evidence="1" type="ORF">QRD39_06760</name>
</gene>
<dbReference type="RefSeq" id="WP_008534121.1">
    <property type="nucleotide sequence ID" value="NZ_JASUZV010000008.1"/>
</dbReference>
<dbReference type="InterPro" id="IPR029064">
    <property type="entry name" value="Ribosomal_eL30-like_sf"/>
</dbReference>
<dbReference type="EMBL" id="JASUZV010000008">
    <property type="protein sequence ID" value="MDL5043810.1"/>
    <property type="molecule type" value="Genomic_DNA"/>
</dbReference>
<dbReference type="PIRSF" id="PIRSF034303">
    <property type="entry name" value="DUF1694"/>
    <property type="match status" value="1"/>
</dbReference>
<dbReference type="Gene3D" id="3.30.1330.30">
    <property type="match status" value="1"/>
</dbReference>
<protein>
    <submittedName>
        <fullName evidence="1">YueI family protein</fullName>
    </submittedName>
</protein>
<comment type="caution">
    <text evidence="1">The sequence shown here is derived from an EMBL/GenBank/DDBJ whole genome shotgun (WGS) entry which is preliminary data.</text>
</comment>
<sequence>MTSLEKKVLQCASGEKRLKPDELRHYFGTYAERVVLAILLENAEKKTVMEEFPKILKDLSLAYPHLSLKLSPNLADQTQFTYIKTAQALNISATIVDEAKAHSPYGIIVHSDKAENLDKVLFSEIHPDILAPQKTEQAITKKGFFAKLFGK</sequence>
<organism evidence="1 2">
    <name type="scientific">Streptococcus raffinosi</name>
    <dbReference type="NCBI Taxonomy" id="3053355"/>
    <lineage>
        <taxon>Bacteria</taxon>
        <taxon>Bacillati</taxon>
        <taxon>Bacillota</taxon>
        <taxon>Bacilli</taxon>
        <taxon>Lactobacillales</taxon>
        <taxon>Streptococcaceae</taxon>
        <taxon>Streptococcus</taxon>
    </lineage>
</organism>
<evidence type="ECO:0000313" key="1">
    <source>
        <dbReference type="EMBL" id="MDL5043810.1"/>
    </source>
</evidence>
<name>A0ABT7LUX3_9STRE</name>
<dbReference type="InterPro" id="IPR012543">
    <property type="entry name" value="DUF1694"/>
</dbReference>